<accession>A0A6J8EPA3</accession>
<name>A0A6J8EPA3_MYTCO</name>
<dbReference type="AlphaFoldDB" id="A0A6J8EPA3"/>
<protein>
    <recommendedName>
        <fullName evidence="3">DZIP3-like HEPN domain-containing protein</fullName>
    </recommendedName>
</protein>
<organism evidence="1 2">
    <name type="scientific">Mytilus coruscus</name>
    <name type="common">Sea mussel</name>
    <dbReference type="NCBI Taxonomy" id="42192"/>
    <lineage>
        <taxon>Eukaryota</taxon>
        <taxon>Metazoa</taxon>
        <taxon>Spiralia</taxon>
        <taxon>Lophotrochozoa</taxon>
        <taxon>Mollusca</taxon>
        <taxon>Bivalvia</taxon>
        <taxon>Autobranchia</taxon>
        <taxon>Pteriomorphia</taxon>
        <taxon>Mytilida</taxon>
        <taxon>Mytiloidea</taxon>
        <taxon>Mytilidae</taxon>
        <taxon>Mytilinae</taxon>
        <taxon>Mytilus</taxon>
    </lineage>
</organism>
<sequence>MAARSEEEEEKLRENFYKSNALFVDIVAKTKRALVEHHLASARTTLPDFLNKNQHKLLHMCYENKLCSQCENVNPPRKTKHGLSSKQLETMFNKLGPSAKKTDDNVLEFCCFVAKENVTVDDLDITMLRVLLLNFCLETFWANCLSNNGKTLYDLLTEHKHDLYHLLPRRESCCCCDGNYALPGTSNEINEKQWYGLFPVKSMPPCAKTIFHDKPDDMNICVRKPRRTITPEDLFKMGLSSLILSRYCTLKKAIERLNDERNNVYAHAVREFLEDNEFDAILKRTSIEILTVAKVCNKEKETLDILEKLRNSPLNITEAERNRTFAVHELANNLEFREQILQAFQKYSKLTGKSISSIKEDIKYIRERVDSRYKKMFKMLNYGFQLILKSGHFRAGQFKSKANKMLDKNDPVLSYDIHAHTFQTTIQSEEYRETEEDTDTEDEEEENQFICCRCKNEFKSLDKFVRHRSKKCRKQIAGNGCGQTNLGEKNNLAKMTLSSKNSNMMHQVRQKSKEGGTSEVEILFDEKGCLILWMELASDLFESTDFFLDGIDKIFNKLFTNNLQEETEPIIVSLFITMVDGNEVKTYTEEDRLICGKCENVHASLNDFLRHGNKKCKCSFDIAKKTRKPTTKKVRFLSQYIIAISKSKIAIRSKMLEHQN</sequence>
<evidence type="ECO:0000313" key="1">
    <source>
        <dbReference type="EMBL" id="CAC5422207.1"/>
    </source>
</evidence>
<proteinExistence type="predicted"/>
<evidence type="ECO:0008006" key="3">
    <source>
        <dbReference type="Google" id="ProtNLM"/>
    </source>
</evidence>
<evidence type="ECO:0000313" key="2">
    <source>
        <dbReference type="Proteomes" id="UP000507470"/>
    </source>
</evidence>
<gene>
    <name evidence="1" type="ORF">MCOR_54271</name>
</gene>
<keyword evidence="2" id="KW-1185">Reference proteome</keyword>
<reference evidence="1 2" key="1">
    <citation type="submission" date="2020-06" db="EMBL/GenBank/DDBJ databases">
        <authorList>
            <person name="Li R."/>
            <person name="Bekaert M."/>
        </authorList>
    </citation>
    <scope>NUCLEOTIDE SEQUENCE [LARGE SCALE GENOMIC DNA]</scope>
    <source>
        <strain evidence="2">wild</strain>
    </source>
</reference>
<dbReference type="EMBL" id="CACVKT020009529">
    <property type="protein sequence ID" value="CAC5422207.1"/>
    <property type="molecule type" value="Genomic_DNA"/>
</dbReference>
<dbReference type="Proteomes" id="UP000507470">
    <property type="component" value="Unassembled WGS sequence"/>
</dbReference>